<feature type="compositionally biased region" description="Basic and acidic residues" evidence="1">
    <location>
        <begin position="111"/>
        <end position="122"/>
    </location>
</feature>
<protein>
    <submittedName>
        <fullName evidence="2">Uncharacterized protein</fullName>
    </submittedName>
</protein>
<proteinExistence type="predicted"/>
<dbReference type="Proteomes" id="UP001566132">
    <property type="component" value="Unassembled WGS sequence"/>
</dbReference>
<comment type="caution">
    <text evidence="2">The sequence shown here is derived from an EMBL/GenBank/DDBJ whole genome shotgun (WGS) entry which is preliminary data.</text>
</comment>
<gene>
    <name evidence="2" type="ORF">ABEB36_007384</name>
</gene>
<evidence type="ECO:0000313" key="3">
    <source>
        <dbReference type="Proteomes" id="UP001566132"/>
    </source>
</evidence>
<feature type="compositionally biased region" description="Low complexity" evidence="1">
    <location>
        <begin position="8"/>
        <end position="26"/>
    </location>
</feature>
<name>A0ABD1EUC3_HYPHA</name>
<feature type="region of interest" description="Disordered" evidence="1">
    <location>
        <begin position="143"/>
        <end position="162"/>
    </location>
</feature>
<evidence type="ECO:0000313" key="2">
    <source>
        <dbReference type="EMBL" id="KAL1502208.1"/>
    </source>
</evidence>
<feature type="region of interest" description="Disordered" evidence="1">
    <location>
        <begin position="86"/>
        <end position="129"/>
    </location>
</feature>
<accession>A0ABD1EUC3</accession>
<organism evidence="2 3">
    <name type="scientific">Hypothenemus hampei</name>
    <name type="common">Coffee berry borer</name>
    <dbReference type="NCBI Taxonomy" id="57062"/>
    <lineage>
        <taxon>Eukaryota</taxon>
        <taxon>Metazoa</taxon>
        <taxon>Ecdysozoa</taxon>
        <taxon>Arthropoda</taxon>
        <taxon>Hexapoda</taxon>
        <taxon>Insecta</taxon>
        <taxon>Pterygota</taxon>
        <taxon>Neoptera</taxon>
        <taxon>Endopterygota</taxon>
        <taxon>Coleoptera</taxon>
        <taxon>Polyphaga</taxon>
        <taxon>Cucujiformia</taxon>
        <taxon>Curculionidae</taxon>
        <taxon>Scolytinae</taxon>
        <taxon>Hypothenemus</taxon>
    </lineage>
</organism>
<reference evidence="2 3" key="1">
    <citation type="submission" date="2024-05" db="EMBL/GenBank/DDBJ databases">
        <title>Genetic variation in Jamaican populations of the coffee berry borer (Hypothenemus hampei).</title>
        <authorList>
            <person name="Errbii M."/>
            <person name="Myrie A."/>
        </authorList>
    </citation>
    <scope>NUCLEOTIDE SEQUENCE [LARGE SCALE GENOMIC DNA]</scope>
    <source>
        <strain evidence="2">JA-Hopewell-2020-01-JO</strain>
        <tissue evidence="2">Whole body</tissue>
    </source>
</reference>
<dbReference type="AlphaFoldDB" id="A0ABD1EUC3"/>
<dbReference type="EMBL" id="JBDJPC010000005">
    <property type="protein sequence ID" value="KAL1502208.1"/>
    <property type="molecule type" value="Genomic_DNA"/>
</dbReference>
<keyword evidence="3" id="KW-1185">Reference proteome</keyword>
<sequence>MNNDQNDSAVNSASTSASSQESVTTTNYCRENAALFKKAKDHIRKVHETMRSARELPPTAEAIRKTKQVKPSNTQSMPEKRTENIMIEPEGSHDSPNDFLSLIQEGNPNKKAKESDNREFVSPKKTGKLRDLFTQPKGINIRNRVDPIGLPEETDLDSTMAS</sequence>
<evidence type="ECO:0000256" key="1">
    <source>
        <dbReference type="SAM" id="MobiDB-lite"/>
    </source>
</evidence>
<feature type="region of interest" description="Disordered" evidence="1">
    <location>
        <begin position="1"/>
        <end position="26"/>
    </location>
</feature>